<proteinExistence type="predicted"/>
<evidence type="ECO:0000313" key="1">
    <source>
        <dbReference type="EMBL" id="GGT79450.1"/>
    </source>
</evidence>
<dbReference type="EMBL" id="BMTZ01000033">
    <property type="protein sequence ID" value="GGT79450.1"/>
    <property type="molecule type" value="Genomic_DNA"/>
</dbReference>
<name>A0ABQ2UAJ3_9ACTN</name>
<dbReference type="Proteomes" id="UP000629911">
    <property type="component" value="Unassembled WGS sequence"/>
</dbReference>
<reference evidence="2" key="1">
    <citation type="journal article" date="2019" name="Int. J. Syst. Evol. Microbiol.">
        <title>The Global Catalogue of Microorganisms (GCM) 10K type strain sequencing project: providing services to taxonomists for standard genome sequencing and annotation.</title>
        <authorList>
            <consortium name="The Broad Institute Genomics Platform"/>
            <consortium name="The Broad Institute Genome Sequencing Center for Infectious Disease"/>
            <person name="Wu L."/>
            <person name="Ma J."/>
        </authorList>
    </citation>
    <scope>NUCLEOTIDE SEQUENCE [LARGE SCALE GENOMIC DNA]</scope>
    <source>
        <strain evidence="2">JCM 4422</strain>
    </source>
</reference>
<sequence length="58" mass="5843">MVNVWLTERGGGLVNACTWGDWGSVGTALSADSGGGVDTAANLTRAVREAVLHEAADG</sequence>
<organism evidence="1 2">
    <name type="scientific">Streptomyces variabilis</name>
    <dbReference type="NCBI Taxonomy" id="67372"/>
    <lineage>
        <taxon>Bacteria</taxon>
        <taxon>Bacillati</taxon>
        <taxon>Actinomycetota</taxon>
        <taxon>Actinomycetes</taxon>
        <taxon>Kitasatosporales</taxon>
        <taxon>Streptomycetaceae</taxon>
        <taxon>Streptomyces</taxon>
        <taxon>Streptomyces griseoincarnatus group</taxon>
    </lineage>
</organism>
<protein>
    <submittedName>
        <fullName evidence="1">Uncharacterized protein</fullName>
    </submittedName>
</protein>
<accession>A0ABQ2UAJ3</accession>
<keyword evidence="2" id="KW-1185">Reference proteome</keyword>
<gene>
    <name evidence="1" type="ORF">GCM10010287_62190</name>
</gene>
<evidence type="ECO:0000313" key="2">
    <source>
        <dbReference type="Proteomes" id="UP000629911"/>
    </source>
</evidence>
<comment type="caution">
    <text evidence="1">The sequence shown here is derived from an EMBL/GenBank/DDBJ whole genome shotgun (WGS) entry which is preliminary data.</text>
</comment>